<dbReference type="GO" id="GO:0005634">
    <property type="term" value="C:nucleus"/>
    <property type="evidence" value="ECO:0007669"/>
    <property type="project" value="UniProtKB-SubCell"/>
</dbReference>
<dbReference type="EMBL" id="PKMF04000693">
    <property type="protein sequence ID" value="KAK7821713.1"/>
    <property type="molecule type" value="Genomic_DNA"/>
</dbReference>
<reference evidence="5 6" key="1">
    <citation type="journal article" date="2018" name="Sci. Data">
        <title>The draft genome sequence of cork oak.</title>
        <authorList>
            <person name="Ramos A.M."/>
            <person name="Usie A."/>
            <person name="Barbosa P."/>
            <person name="Barros P.M."/>
            <person name="Capote T."/>
            <person name="Chaves I."/>
            <person name="Simoes F."/>
            <person name="Abreu I."/>
            <person name="Carrasquinho I."/>
            <person name="Faro C."/>
            <person name="Guimaraes J.B."/>
            <person name="Mendonca D."/>
            <person name="Nobrega F."/>
            <person name="Rodrigues L."/>
            <person name="Saibo N.J.M."/>
            <person name="Varela M.C."/>
            <person name="Egas C."/>
            <person name="Matos J."/>
            <person name="Miguel C.M."/>
            <person name="Oliveira M.M."/>
            <person name="Ricardo C.P."/>
            <person name="Goncalves S."/>
        </authorList>
    </citation>
    <scope>NUCLEOTIDE SEQUENCE [LARGE SCALE GENOMIC DNA]</scope>
    <source>
        <strain evidence="6">cv. HL8</strain>
    </source>
</reference>
<name>A0AAW0J591_QUESU</name>
<keyword evidence="2" id="KW-0227">DNA damage</keyword>
<dbReference type="GO" id="GO:0000785">
    <property type="term" value="C:chromatin"/>
    <property type="evidence" value="ECO:0007669"/>
    <property type="project" value="TreeGrafter"/>
</dbReference>
<dbReference type="Proteomes" id="UP000237347">
    <property type="component" value="Unassembled WGS sequence"/>
</dbReference>
<dbReference type="Gramene" id="rna-CFP56_37769">
    <property type="protein sequence ID" value="cds-POE61465.1"/>
    <property type="gene ID" value="gene-CFP56_37769"/>
</dbReference>
<evidence type="ECO:0000313" key="5">
    <source>
        <dbReference type="EMBL" id="KAK7821713.1"/>
    </source>
</evidence>
<gene>
    <name evidence="5" type="primary">pds5_6</name>
    <name evidence="5" type="ORF">CFP56_037482</name>
</gene>
<keyword evidence="3" id="KW-0234">DNA repair</keyword>
<evidence type="ECO:0000256" key="3">
    <source>
        <dbReference type="ARBA" id="ARBA00023204"/>
    </source>
</evidence>
<sequence>MTSFDKELEKQLKETGNRLLNPPSSIDDLFILLDEIKNLLTYVEQAPSKLMRDALLPLVKALITNKLLRNAEMDMKISVVSCITEITRITAPDTPYKDEQMKEIFQLIVAAFETLSNLATHSYTKVVSILDTVTKVKLP</sequence>
<dbReference type="Gramene" id="rna-CFP56_37768">
    <property type="protein sequence ID" value="cds-POE61464.1"/>
    <property type="gene ID" value="gene-CFP56_37768"/>
</dbReference>
<evidence type="ECO:0000256" key="4">
    <source>
        <dbReference type="ARBA" id="ARBA00023242"/>
    </source>
</evidence>
<accession>A0AAW0J591</accession>
<dbReference type="InterPro" id="IPR039776">
    <property type="entry name" value="Pds5"/>
</dbReference>
<evidence type="ECO:0000256" key="1">
    <source>
        <dbReference type="ARBA" id="ARBA00004123"/>
    </source>
</evidence>
<evidence type="ECO:0000313" key="6">
    <source>
        <dbReference type="Proteomes" id="UP000237347"/>
    </source>
</evidence>
<dbReference type="AlphaFoldDB" id="A0AAW0J591"/>
<dbReference type="Pfam" id="PF20168">
    <property type="entry name" value="PDS5"/>
    <property type="match status" value="1"/>
</dbReference>
<dbReference type="GO" id="GO:0007064">
    <property type="term" value="P:mitotic sister chromatid cohesion"/>
    <property type="evidence" value="ECO:0007669"/>
    <property type="project" value="InterPro"/>
</dbReference>
<proteinExistence type="predicted"/>
<dbReference type="PANTHER" id="PTHR12663">
    <property type="entry name" value="ANDROGEN INDUCED INHIBITOR OF PROLIFERATION AS3 / PDS5-RELATED"/>
    <property type="match status" value="1"/>
</dbReference>
<dbReference type="GO" id="GO:0006281">
    <property type="term" value="P:DNA repair"/>
    <property type="evidence" value="ECO:0007669"/>
    <property type="project" value="UniProtKB-KW"/>
</dbReference>
<dbReference type="PANTHER" id="PTHR12663:SF69">
    <property type="entry name" value="SISTER CHROMATID COHESION PROTEIN PDS5 HOMOLOG E"/>
    <property type="match status" value="1"/>
</dbReference>
<evidence type="ECO:0000256" key="2">
    <source>
        <dbReference type="ARBA" id="ARBA00022763"/>
    </source>
</evidence>
<comment type="caution">
    <text evidence="5">The sequence shown here is derived from an EMBL/GenBank/DDBJ whole genome shotgun (WGS) entry which is preliminary data.</text>
</comment>
<keyword evidence="4" id="KW-0539">Nucleus</keyword>
<protein>
    <submittedName>
        <fullName evidence="5">Sister chromatid cohesion protein pds5</fullName>
    </submittedName>
</protein>
<organism evidence="5 6">
    <name type="scientific">Quercus suber</name>
    <name type="common">Cork oak</name>
    <dbReference type="NCBI Taxonomy" id="58331"/>
    <lineage>
        <taxon>Eukaryota</taxon>
        <taxon>Viridiplantae</taxon>
        <taxon>Streptophyta</taxon>
        <taxon>Embryophyta</taxon>
        <taxon>Tracheophyta</taxon>
        <taxon>Spermatophyta</taxon>
        <taxon>Magnoliopsida</taxon>
        <taxon>eudicotyledons</taxon>
        <taxon>Gunneridae</taxon>
        <taxon>Pentapetalae</taxon>
        <taxon>rosids</taxon>
        <taxon>fabids</taxon>
        <taxon>Fagales</taxon>
        <taxon>Fagaceae</taxon>
        <taxon>Quercus</taxon>
    </lineage>
</organism>
<comment type="subcellular location">
    <subcellularLocation>
        <location evidence="1">Nucleus</location>
    </subcellularLocation>
</comment>
<keyword evidence="6" id="KW-1185">Reference proteome</keyword>